<reference evidence="3 4" key="2">
    <citation type="submission" date="2020-07" db="EMBL/GenBank/DDBJ databases">
        <title>Genome of starter culture bacteria Kocuria salsicia reveals its technological properties and safety for usage in meat industry.</title>
        <authorList>
            <person name="Michael M."/>
            <person name="Konstantin K."/>
            <person name="Evgenii K."/>
            <person name="Galina S."/>
            <person name="Oksana K."/>
            <person name="Andrei L."/>
        </authorList>
    </citation>
    <scope>NUCLEOTIDE SEQUENCE [LARGE SCALE GENOMIC DNA]</scope>
    <source>
        <strain evidence="3 4">80</strain>
    </source>
</reference>
<dbReference type="RefSeq" id="WP_094393157.1">
    <property type="nucleotide sequence ID" value="NZ_CP059343.1"/>
</dbReference>
<evidence type="ECO:0000256" key="1">
    <source>
        <dbReference type="SAM" id="MobiDB-lite"/>
    </source>
</evidence>
<keyword evidence="2" id="KW-0812">Transmembrane</keyword>
<keyword evidence="2" id="KW-0472">Membrane</keyword>
<evidence type="ECO:0000256" key="2">
    <source>
        <dbReference type="SAM" id="Phobius"/>
    </source>
</evidence>
<protein>
    <recommendedName>
        <fullName evidence="5">DUF4190 domain-containing protein</fullName>
    </recommendedName>
</protein>
<name>A0A7D7Q3I6_KOCVA</name>
<gene>
    <name evidence="3" type="ORF">CIB50_0000495</name>
</gene>
<feature type="compositionally biased region" description="Polar residues" evidence="1">
    <location>
        <begin position="62"/>
        <end position="71"/>
    </location>
</feature>
<proteinExistence type="predicted"/>
<evidence type="ECO:0008006" key="5">
    <source>
        <dbReference type="Google" id="ProtNLM"/>
    </source>
</evidence>
<feature type="region of interest" description="Disordered" evidence="1">
    <location>
        <begin position="1"/>
        <end position="84"/>
    </location>
</feature>
<reference evidence="4" key="1">
    <citation type="submission" date="2017-08" db="EMBL/GenBank/DDBJ databases">
        <title>Draft Genome Sequence of Kocuria varians 80.</title>
        <authorList>
            <person name="Minaev M."/>
            <person name="Kurbakov K.A."/>
            <person name="Solodovnikova G.I."/>
            <person name="Kuznetsova O.A."/>
            <person name="Lisitsyn A.B."/>
        </authorList>
    </citation>
    <scope>NUCLEOTIDE SEQUENCE [LARGE SCALE GENOMIC DNA]</scope>
    <source>
        <strain evidence="4">80</strain>
    </source>
</reference>
<dbReference type="Proteomes" id="UP000216825">
    <property type="component" value="Chromosome"/>
</dbReference>
<dbReference type="AlphaFoldDB" id="A0A7D7Q3I6"/>
<sequence length="176" mass="18708">MSTSNQPAAGGQPSADRPQARAQDEASRGQRYSGGTGRGHDTDGQNAPARNNDAHGRGAMTAPTNSYQPYAQPTGRWEYVPGSPEDAQRQQQVLKSTDASLVLGILGVTVLPILAPFAVWQASKAEKLGGRATAGKILGWVGVALLILVVLWVIFLMAIWGFAMSEMQDQFNSSNV</sequence>
<feature type="transmembrane region" description="Helical" evidence="2">
    <location>
        <begin position="140"/>
        <end position="163"/>
    </location>
</feature>
<evidence type="ECO:0000313" key="4">
    <source>
        <dbReference type="Proteomes" id="UP000216825"/>
    </source>
</evidence>
<evidence type="ECO:0000313" key="3">
    <source>
        <dbReference type="EMBL" id="QMS55802.1"/>
    </source>
</evidence>
<organism evidence="3 4">
    <name type="scientific">Kocuria varians</name>
    <name type="common">Micrococcus varians</name>
    <dbReference type="NCBI Taxonomy" id="1272"/>
    <lineage>
        <taxon>Bacteria</taxon>
        <taxon>Bacillati</taxon>
        <taxon>Actinomycetota</taxon>
        <taxon>Actinomycetes</taxon>
        <taxon>Micrococcales</taxon>
        <taxon>Micrococcaceae</taxon>
        <taxon>Kocuria</taxon>
    </lineage>
</organism>
<keyword evidence="4" id="KW-1185">Reference proteome</keyword>
<dbReference type="KEGG" id="kvr:CIB50_0000495"/>
<feature type="transmembrane region" description="Helical" evidence="2">
    <location>
        <begin position="99"/>
        <end position="120"/>
    </location>
</feature>
<dbReference type="EMBL" id="CP059343">
    <property type="protein sequence ID" value="QMS55802.1"/>
    <property type="molecule type" value="Genomic_DNA"/>
</dbReference>
<keyword evidence="2" id="KW-1133">Transmembrane helix</keyword>
<feature type="compositionally biased region" description="Basic and acidic residues" evidence="1">
    <location>
        <begin position="18"/>
        <end position="28"/>
    </location>
</feature>
<accession>A0A7D7Q3I6</accession>